<keyword evidence="2" id="KW-1185">Reference proteome</keyword>
<sequence>MADSGRKPIRYFWTVSQSCTDSDRFRREEVNLMKFI</sequence>
<reference evidence="2" key="1">
    <citation type="journal article" date="2017" name="Cell">
        <title>Insights into land plant evolution garnered from the Marchantia polymorpha genome.</title>
        <authorList>
            <person name="Bowman J.L."/>
            <person name="Kohchi T."/>
            <person name="Yamato K.T."/>
            <person name="Jenkins J."/>
            <person name="Shu S."/>
            <person name="Ishizaki K."/>
            <person name="Yamaoka S."/>
            <person name="Nishihama R."/>
            <person name="Nakamura Y."/>
            <person name="Berger F."/>
            <person name="Adam C."/>
            <person name="Aki S.S."/>
            <person name="Althoff F."/>
            <person name="Araki T."/>
            <person name="Arteaga-Vazquez M.A."/>
            <person name="Balasubrmanian S."/>
            <person name="Barry K."/>
            <person name="Bauer D."/>
            <person name="Boehm C.R."/>
            <person name="Briginshaw L."/>
            <person name="Caballero-Perez J."/>
            <person name="Catarino B."/>
            <person name="Chen F."/>
            <person name="Chiyoda S."/>
            <person name="Chovatia M."/>
            <person name="Davies K.M."/>
            <person name="Delmans M."/>
            <person name="Demura T."/>
            <person name="Dierschke T."/>
            <person name="Dolan L."/>
            <person name="Dorantes-Acosta A.E."/>
            <person name="Eklund D.M."/>
            <person name="Florent S.N."/>
            <person name="Flores-Sandoval E."/>
            <person name="Fujiyama A."/>
            <person name="Fukuzawa H."/>
            <person name="Galik B."/>
            <person name="Grimanelli D."/>
            <person name="Grimwood J."/>
            <person name="Grossniklaus U."/>
            <person name="Hamada T."/>
            <person name="Haseloff J."/>
            <person name="Hetherington A.J."/>
            <person name="Higo A."/>
            <person name="Hirakawa Y."/>
            <person name="Hundley H.N."/>
            <person name="Ikeda Y."/>
            <person name="Inoue K."/>
            <person name="Inoue S.I."/>
            <person name="Ishida S."/>
            <person name="Jia Q."/>
            <person name="Kakita M."/>
            <person name="Kanazawa T."/>
            <person name="Kawai Y."/>
            <person name="Kawashima T."/>
            <person name="Kennedy M."/>
            <person name="Kinose K."/>
            <person name="Kinoshita T."/>
            <person name="Kohara Y."/>
            <person name="Koide E."/>
            <person name="Komatsu K."/>
            <person name="Kopischke S."/>
            <person name="Kubo M."/>
            <person name="Kyozuka J."/>
            <person name="Lagercrantz U."/>
            <person name="Lin S.S."/>
            <person name="Lindquist E."/>
            <person name="Lipzen A.M."/>
            <person name="Lu C.W."/>
            <person name="De Luna E."/>
            <person name="Martienssen R.A."/>
            <person name="Minamino N."/>
            <person name="Mizutani M."/>
            <person name="Mizutani M."/>
            <person name="Mochizuki N."/>
            <person name="Monte I."/>
            <person name="Mosher R."/>
            <person name="Nagasaki H."/>
            <person name="Nakagami H."/>
            <person name="Naramoto S."/>
            <person name="Nishitani K."/>
            <person name="Ohtani M."/>
            <person name="Okamoto T."/>
            <person name="Okumura M."/>
            <person name="Phillips J."/>
            <person name="Pollak B."/>
            <person name="Reinders A."/>
            <person name="Rovekamp M."/>
            <person name="Sano R."/>
            <person name="Sawa S."/>
            <person name="Schmid M.W."/>
            <person name="Shirakawa M."/>
            <person name="Solano R."/>
            <person name="Spunde A."/>
            <person name="Suetsugu N."/>
            <person name="Sugano S."/>
            <person name="Sugiyama A."/>
            <person name="Sun R."/>
            <person name="Suzuki Y."/>
            <person name="Takenaka M."/>
            <person name="Takezawa D."/>
            <person name="Tomogane H."/>
            <person name="Tsuzuki M."/>
            <person name="Ueda T."/>
            <person name="Umeda M."/>
            <person name="Ward J.M."/>
            <person name="Watanabe Y."/>
            <person name="Yazaki K."/>
            <person name="Yokoyama R."/>
            <person name="Yoshitake Y."/>
            <person name="Yotsui I."/>
            <person name="Zachgo S."/>
            <person name="Schmutz J."/>
        </authorList>
    </citation>
    <scope>NUCLEOTIDE SEQUENCE [LARGE SCALE GENOMIC DNA]</scope>
    <source>
        <strain evidence="2">Tak-1</strain>
    </source>
</reference>
<proteinExistence type="predicted"/>
<evidence type="ECO:0000313" key="1">
    <source>
        <dbReference type="EMBL" id="PTQ32048.1"/>
    </source>
</evidence>
<organism evidence="1 2">
    <name type="scientific">Marchantia polymorpha</name>
    <name type="common">Common liverwort</name>
    <name type="synonym">Marchantia aquatica</name>
    <dbReference type="NCBI Taxonomy" id="3197"/>
    <lineage>
        <taxon>Eukaryota</taxon>
        <taxon>Viridiplantae</taxon>
        <taxon>Streptophyta</taxon>
        <taxon>Embryophyta</taxon>
        <taxon>Marchantiophyta</taxon>
        <taxon>Marchantiopsida</taxon>
        <taxon>Marchantiidae</taxon>
        <taxon>Marchantiales</taxon>
        <taxon>Marchantiaceae</taxon>
        <taxon>Marchantia</taxon>
    </lineage>
</organism>
<accession>A0A2R6WDW8</accession>
<dbReference type="AlphaFoldDB" id="A0A2R6WDW8"/>
<dbReference type="EMBL" id="KZ772775">
    <property type="protein sequence ID" value="PTQ32048.1"/>
    <property type="molecule type" value="Genomic_DNA"/>
</dbReference>
<name>A0A2R6WDW8_MARPO</name>
<evidence type="ECO:0000313" key="2">
    <source>
        <dbReference type="Proteomes" id="UP000244005"/>
    </source>
</evidence>
<gene>
    <name evidence="1" type="ORF">MARPO_0103s0021</name>
</gene>
<protein>
    <submittedName>
        <fullName evidence="1">Uncharacterized protein</fullName>
    </submittedName>
</protein>
<dbReference type="Proteomes" id="UP000244005">
    <property type="component" value="Unassembled WGS sequence"/>
</dbReference>
<dbReference type="OrthoDB" id="2162425at2759"/>